<keyword evidence="8" id="KW-1185">Reference proteome</keyword>
<feature type="transmembrane region" description="Helical" evidence="5">
    <location>
        <begin position="42"/>
        <end position="63"/>
    </location>
</feature>
<dbReference type="PANTHER" id="PTHR42910:SF1">
    <property type="entry name" value="MAJOR FACILITATOR SUPERFAMILY (MFS) PROFILE DOMAIN-CONTAINING PROTEIN"/>
    <property type="match status" value="1"/>
</dbReference>
<dbReference type="InterPro" id="IPR011701">
    <property type="entry name" value="MFS"/>
</dbReference>
<keyword evidence="3 5" id="KW-1133">Transmembrane helix</keyword>
<feature type="domain" description="Major facilitator superfamily (MFS) profile" evidence="6">
    <location>
        <begin position="1"/>
        <end position="391"/>
    </location>
</feature>
<feature type="transmembrane region" description="Helical" evidence="5">
    <location>
        <begin position="154"/>
        <end position="175"/>
    </location>
</feature>
<dbReference type="Pfam" id="PF07690">
    <property type="entry name" value="MFS_1"/>
    <property type="match status" value="1"/>
</dbReference>
<feature type="transmembrane region" description="Helical" evidence="5">
    <location>
        <begin position="335"/>
        <end position="354"/>
    </location>
</feature>
<proteinExistence type="predicted"/>
<feature type="transmembrane region" description="Helical" evidence="5">
    <location>
        <begin position="236"/>
        <end position="256"/>
    </location>
</feature>
<evidence type="ECO:0000313" key="8">
    <source>
        <dbReference type="Proteomes" id="UP000256913"/>
    </source>
</evidence>
<feature type="transmembrane region" description="Helical" evidence="5">
    <location>
        <begin position="210"/>
        <end position="230"/>
    </location>
</feature>
<dbReference type="SUPFAM" id="SSF103473">
    <property type="entry name" value="MFS general substrate transporter"/>
    <property type="match status" value="1"/>
</dbReference>
<protein>
    <submittedName>
        <fullName evidence="7">Putative MFS family arabinose efflux permease</fullName>
    </submittedName>
</protein>
<dbReference type="InterPro" id="IPR036259">
    <property type="entry name" value="MFS_trans_sf"/>
</dbReference>
<evidence type="ECO:0000256" key="1">
    <source>
        <dbReference type="ARBA" id="ARBA00004651"/>
    </source>
</evidence>
<feature type="transmembrane region" description="Helical" evidence="5">
    <location>
        <begin position="75"/>
        <end position="104"/>
    </location>
</feature>
<reference evidence="7 8" key="1">
    <citation type="submission" date="2018-08" db="EMBL/GenBank/DDBJ databases">
        <title>Sequencing the genomes of 1000 actinobacteria strains.</title>
        <authorList>
            <person name="Klenk H.-P."/>
        </authorList>
    </citation>
    <scope>NUCLEOTIDE SEQUENCE [LARGE SCALE GENOMIC DNA]</scope>
    <source>
        <strain evidence="7 8">DSM 44099</strain>
    </source>
</reference>
<dbReference type="PROSITE" id="PS50850">
    <property type="entry name" value="MFS"/>
    <property type="match status" value="1"/>
</dbReference>
<dbReference type="CDD" id="cd17324">
    <property type="entry name" value="MFS_NepI_like"/>
    <property type="match status" value="1"/>
</dbReference>
<dbReference type="Gene3D" id="1.20.1250.20">
    <property type="entry name" value="MFS general substrate transporter like domains"/>
    <property type="match status" value="1"/>
</dbReference>
<evidence type="ECO:0000256" key="3">
    <source>
        <dbReference type="ARBA" id="ARBA00022989"/>
    </source>
</evidence>
<evidence type="ECO:0000256" key="4">
    <source>
        <dbReference type="ARBA" id="ARBA00023136"/>
    </source>
</evidence>
<organism evidence="7 8">
    <name type="scientific">Asanoa ferruginea</name>
    <dbReference type="NCBI Taxonomy" id="53367"/>
    <lineage>
        <taxon>Bacteria</taxon>
        <taxon>Bacillati</taxon>
        <taxon>Actinomycetota</taxon>
        <taxon>Actinomycetes</taxon>
        <taxon>Micromonosporales</taxon>
        <taxon>Micromonosporaceae</taxon>
        <taxon>Asanoa</taxon>
    </lineage>
</organism>
<dbReference type="EMBL" id="QUMQ01000001">
    <property type="protein sequence ID" value="REG02246.1"/>
    <property type="molecule type" value="Genomic_DNA"/>
</dbReference>
<dbReference type="GO" id="GO:0005886">
    <property type="term" value="C:plasma membrane"/>
    <property type="evidence" value="ECO:0007669"/>
    <property type="project" value="UniProtKB-SubCell"/>
</dbReference>
<name>A0A3D9ZYR3_9ACTN</name>
<keyword evidence="2 5" id="KW-0812">Transmembrane</keyword>
<feature type="transmembrane region" description="Helical" evidence="5">
    <location>
        <begin position="295"/>
        <end position="314"/>
    </location>
</feature>
<dbReference type="RefSeq" id="WP_116075093.1">
    <property type="nucleotide sequence ID" value="NZ_BONB01000005.1"/>
</dbReference>
<feature type="transmembrane region" description="Helical" evidence="5">
    <location>
        <begin position="268"/>
        <end position="289"/>
    </location>
</feature>
<dbReference type="OrthoDB" id="9815356at2"/>
<evidence type="ECO:0000259" key="6">
    <source>
        <dbReference type="PROSITE" id="PS50850"/>
    </source>
</evidence>
<dbReference type="Proteomes" id="UP000256913">
    <property type="component" value="Unassembled WGS sequence"/>
</dbReference>
<evidence type="ECO:0000313" key="7">
    <source>
        <dbReference type="EMBL" id="REG02246.1"/>
    </source>
</evidence>
<sequence length="391" mass="40088">MDRRLTFLFALAAGVAVGNLYLAQPLLDLIGRDLGASATSAGWLITATQVGYAAGVLLIVPLGDVVDRRRLVPGMLLCSAAALAFCAVAPTIGALLVAVSLLGLTTVSGQILTPLAGDLADDARRGRVVGTVASGILTGILTSRTISGLVADVAGWRAIFAVAAVGAAALAVLLYRALPPLLPKTRLPYRALIASVAVLALRERTVRWTLVLGATGFATFTMFWTSLTFLLSAPPYSYPVSVIGLFGLAGLAGALAAQRAGRLHDRGWSLPATGIAWLAVLVSFVVAGLADGSVAVLLVAVVLLDVALQGLMILNQIRVFAVSREARSRINTAFVVCNFVGAALGSAAATTLWSHGGWPAVTTTGIVLSCVGLAIWATGRRSALVVATSGT</sequence>
<dbReference type="GO" id="GO:0022857">
    <property type="term" value="F:transmembrane transporter activity"/>
    <property type="evidence" value="ECO:0007669"/>
    <property type="project" value="InterPro"/>
</dbReference>
<dbReference type="AlphaFoldDB" id="A0A3D9ZYR3"/>
<comment type="caution">
    <text evidence="7">The sequence shown here is derived from an EMBL/GenBank/DDBJ whole genome shotgun (WGS) entry which is preliminary data.</text>
</comment>
<accession>A0A3D9ZYR3</accession>
<dbReference type="InterPro" id="IPR020846">
    <property type="entry name" value="MFS_dom"/>
</dbReference>
<evidence type="ECO:0000256" key="5">
    <source>
        <dbReference type="SAM" id="Phobius"/>
    </source>
</evidence>
<evidence type="ECO:0000256" key="2">
    <source>
        <dbReference type="ARBA" id="ARBA00022692"/>
    </source>
</evidence>
<dbReference type="PANTHER" id="PTHR42910">
    <property type="entry name" value="TRANSPORTER SCO4007-RELATED"/>
    <property type="match status" value="1"/>
</dbReference>
<feature type="transmembrane region" description="Helical" evidence="5">
    <location>
        <begin position="360"/>
        <end position="379"/>
    </location>
</feature>
<keyword evidence="4 5" id="KW-0472">Membrane</keyword>
<gene>
    <name evidence="7" type="ORF">DFJ67_8338</name>
</gene>
<comment type="subcellular location">
    <subcellularLocation>
        <location evidence="1">Cell membrane</location>
        <topology evidence="1">Multi-pass membrane protein</topology>
    </subcellularLocation>
</comment>